<dbReference type="Pfam" id="PF07870">
    <property type="entry name" value="DUF1657"/>
    <property type="match status" value="1"/>
</dbReference>
<name>A0A1G9ZVU4_9BACI</name>
<keyword evidence="5 7" id="KW-1133">Transmembrane helix</keyword>
<feature type="transmembrane region" description="Helical" evidence="7">
    <location>
        <begin position="6"/>
        <end position="26"/>
    </location>
</feature>
<organism evidence="10 11">
    <name type="scientific">Tenuibacillus multivorans</name>
    <dbReference type="NCBI Taxonomy" id="237069"/>
    <lineage>
        <taxon>Bacteria</taxon>
        <taxon>Bacillati</taxon>
        <taxon>Bacillota</taxon>
        <taxon>Bacilli</taxon>
        <taxon>Bacillales</taxon>
        <taxon>Bacillaceae</taxon>
        <taxon>Tenuibacillus</taxon>
    </lineage>
</organism>
<evidence type="ECO:0000256" key="5">
    <source>
        <dbReference type="ARBA" id="ARBA00022989"/>
    </source>
</evidence>
<gene>
    <name evidence="10" type="ORF">SAMN05216498_1871</name>
</gene>
<dbReference type="InterPro" id="IPR007353">
    <property type="entry name" value="DUF421"/>
</dbReference>
<dbReference type="EMBL" id="FNIG01000003">
    <property type="protein sequence ID" value="SDN25569.1"/>
    <property type="molecule type" value="Genomic_DNA"/>
</dbReference>
<dbReference type="InterPro" id="IPR012452">
    <property type="entry name" value="DUF1657"/>
</dbReference>
<comment type="similarity">
    <text evidence="2">Belongs to the UPF0702 family.</text>
</comment>
<evidence type="ECO:0000313" key="10">
    <source>
        <dbReference type="EMBL" id="SDN25569.1"/>
    </source>
</evidence>
<feature type="transmembrane region" description="Helical" evidence="7">
    <location>
        <begin position="38"/>
        <end position="57"/>
    </location>
</feature>
<feature type="domain" description="YetF C-terminal" evidence="8">
    <location>
        <begin position="83"/>
        <end position="214"/>
    </location>
</feature>
<dbReference type="InterPro" id="IPR048454">
    <property type="entry name" value="YetF_N"/>
</dbReference>
<feature type="transmembrane region" description="Helical" evidence="7">
    <location>
        <begin position="63"/>
        <end position="81"/>
    </location>
</feature>
<dbReference type="AlphaFoldDB" id="A0A1G9ZVU4"/>
<dbReference type="STRING" id="237069.SAMN05216498_1871"/>
<accession>A0A1G9ZVU4</accession>
<dbReference type="OrthoDB" id="9778331at2"/>
<sequence length="287" mass="32551">MPEYTVIIIRSVFAFFFVLLIARILGKKQIAQMTFFDYITGITIGNIAASLAINTNIQPLNTIIGMIIFTTFSILIAFFALESLKIRQIVEGSPTTLIQDGNIIEKNLLKVRMTFDDLMMGLREKNVFKLADVESAVLETNGKISVMKKTENNPLTPKDIGLPVESEHAPSLIIMDGYVLRKRVQYLGYSEEWLLGEIKKQGAEDFKDVFLAQIDSKGNVHVDLYNEEKKPQQVKQKPLLAAQLRKMQGDLESFAIQTDDQVAKKMYLNQSKELQDLINKVIPYLKE</sequence>
<dbReference type="PANTHER" id="PTHR34582:SF7">
    <property type="entry name" value="UPF0702 TRANSMEMBRANE PROTEIN YDFS"/>
    <property type="match status" value="1"/>
</dbReference>
<keyword evidence="11" id="KW-1185">Reference proteome</keyword>
<dbReference type="Pfam" id="PF04239">
    <property type="entry name" value="DUF421"/>
    <property type="match status" value="1"/>
</dbReference>
<evidence type="ECO:0000256" key="6">
    <source>
        <dbReference type="ARBA" id="ARBA00023136"/>
    </source>
</evidence>
<dbReference type="Gene3D" id="3.30.240.20">
    <property type="entry name" value="bsu07140 like domains"/>
    <property type="match status" value="2"/>
</dbReference>
<keyword evidence="4 7" id="KW-0812">Transmembrane</keyword>
<dbReference type="Proteomes" id="UP000199334">
    <property type="component" value="Unassembled WGS sequence"/>
</dbReference>
<dbReference type="GO" id="GO:0005886">
    <property type="term" value="C:plasma membrane"/>
    <property type="evidence" value="ECO:0007669"/>
    <property type="project" value="UniProtKB-SubCell"/>
</dbReference>
<evidence type="ECO:0000256" key="7">
    <source>
        <dbReference type="SAM" id="Phobius"/>
    </source>
</evidence>
<reference evidence="10 11" key="1">
    <citation type="submission" date="2016-10" db="EMBL/GenBank/DDBJ databases">
        <authorList>
            <person name="de Groot N.N."/>
        </authorList>
    </citation>
    <scope>NUCLEOTIDE SEQUENCE [LARGE SCALE GENOMIC DNA]</scope>
    <source>
        <strain evidence="10 11">CGMCC 1.3442</strain>
    </source>
</reference>
<keyword evidence="6 7" id="KW-0472">Membrane</keyword>
<evidence type="ECO:0000259" key="8">
    <source>
        <dbReference type="Pfam" id="PF04239"/>
    </source>
</evidence>
<dbReference type="PANTHER" id="PTHR34582">
    <property type="entry name" value="UPF0702 TRANSMEMBRANE PROTEIN YCAP"/>
    <property type="match status" value="1"/>
</dbReference>
<dbReference type="InterPro" id="IPR023090">
    <property type="entry name" value="UPF0702_alpha/beta_dom_sf"/>
</dbReference>
<evidence type="ECO:0000256" key="1">
    <source>
        <dbReference type="ARBA" id="ARBA00004651"/>
    </source>
</evidence>
<protein>
    <submittedName>
        <fullName evidence="10">Uncharacterized membrane protein YcaP, DUF421 family</fullName>
    </submittedName>
</protein>
<evidence type="ECO:0000256" key="3">
    <source>
        <dbReference type="ARBA" id="ARBA00022475"/>
    </source>
</evidence>
<evidence type="ECO:0000313" key="11">
    <source>
        <dbReference type="Proteomes" id="UP000199334"/>
    </source>
</evidence>
<evidence type="ECO:0000259" key="9">
    <source>
        <dbReference type="Pfam" id="PF20730"/>
    </source>
</evidence>
<proteinExistence type="inferred from homology"/>
<keyword evidence="3" id="KW-1003">Cell membrane</keyword>
<feature type="domain" description="YetF-like N-terminal transmembrane" evidence="9">
    <location>
        <begin position="5"/>
        <end position="78"/>
    </location>
</feature>
<dbReference type="Pfam" id="PF20730">
    <property type="entry name" value="YetF_N"/>
    <property type="match status" value="1"/>
</dbReference>
<comment type="subcellular location">
    <subcellularLocation>
        <location evidence="1">Cell membrane</location>
        <topology evidence="1">Multi-pass membrane protein</topology>
    </subcellularLocation>
</comment>
<evidence type="ECO:0000256" key="2">
    <source>
        <dbReference type="ARBA" id="ARBA00006448"/>
    </source>
</evidence>
<evidence type="ECO:0000256" key="4">
    <source>
        <dbReference type="ARBA" id="ARBA00022692"/>
    </source>
</evidence>
<dbReference type="RefSeq" id="WP_093856327.1">
    <property type="nucleotide sequence ID" value="NZ_BJVZ01000006.1"/>
</dbReference>